<evidence type="ECO:0000313" key="2">
    <source>
        <dbReference type="EMBL" id="OYV03299.1"/>
    </source>
</evidence>
<proteinExistence type="predicted"/>
<keyword evidence="1" id="KW-1133">Transmembrane helix</keyword>
<reference evidence="3" key="1">
    <citation type="submission" date="2017-07" db="EMBL/GenBank/DDBJ databases">
        <title>Novel pathways for hydrocarbon cycling and metabolic interdependencies in hydrothermal sediment communities.</title>
        <authorList>
            <person name="Dombrowski N."/>
            <person name="Seitz K."/>
            <person name="Teske A."/>
            <person name="Baker B."/>
        </authorList>
    </citation>
    <scope>NUCLEOTIDE SEQUENCE [LARGE SCALE GENOMIC DNA]</scope>
</reference>
<name>A0A257LUY5_UNCW3</name>
<protein>
    <submittedName>
        <fullName evidence="2">Uncharacterized protein</fullName>
    </submittedName>
</protein>
<accession>A0A257LUY5</accession>
<feature type="transmembrane region" description="Helical" evidence="1">
    <location>
        <begin position="114"/>
        <end position="135"/>
    </location>
</feature>
<evidence type="ECO:0000256" key="1">
    <source>
        <dbReference type="SAM" id="Phobius"/>
    </source>
</evidence>
<sequence length="221" mass="24942">MRGFVIKMLTFLAGLFYFLEFILPAKIGRYNNPLTPYIQPVGEFLIVFWGFAIGVGALSLMVSHYRKIKFKRPGWAYSIVFFIAMLAMMIAVYLNSTRPTPKARFMYELLFTHMYMPLGATIFSLLALFMASAAYRGMKVRTLEGAVMVLSAIIVMLGQVPIGLWLTHKLPTRVQLPRISAWILNVANTAAYRAVIFGIAIGAIAMAIRVWLSLEKEMEVK</sequence>
<feature type="transmembrane region" description="Helical" evidence="1">
    <location>
        <begin position="147"/>
        <end position="166"/>
    </location>
</feature>
<dbReference type="AlphaFoldDB" id="A0A257LUY5"/>
<keyword evidence="1" id="KW-0472">Membrane</keyword>
<gene>
    <name evidence="2" type="ORF">CGW93_01605</name>
</gene>
<dbReference type="EMBL" id="NMUJ01000011">
    <property type="protein sequence ID" value="OYV03299.1"/>
    <property type="molecule type" value="Genomic_DNA"/>
</dbReference>
<organism evidence="2 3">
    <name type="scientific">candidate division WOR-3 bacterium 4484_18</name>
    <dbReference type="NCBI Taxonomy" id="2020626"/>
    <lineage>
        <taxon>Bacteria</taxon>
        <taxon>Bacteria division WOR-3</taxon>
    </lineage>
</organism>
<evidence type="ECO:0000313" key="3">
    <source>
        <dbReference type="Proteomes" id="UP000216312"/>
    </source>
</evidence>
<feature type="transmembrane region" description="Helical" evidence="1">
    <location>
        <begin position="74"/>
        <end position="94"/>
    </location>
</feature>
<feature type="transmembrane region" description="Helical" evidence="1">
    <location>
        <begin position="40"/>
        <end position="62"/>
    </location>
</feature>
<keyword evidence="1" id="KW-0812">Transmembrane</keyword>
<dbReference type="Proteomes" id="UP000216312">
    <property type="component" value="Unassembled WGS sequence"/>
</dbReference>
<feature type="transmembrane region" description="Helical" evidence="1">
    <location>
        <begin position="190"/>
        <end position="212"/>
    </location>
</feature>
<comment type="caution">
    <text evidence="2">The sequence shown here is derived from an EMBL/GenBank/DDBJ whole genome shotgun (WGS) entry which is preliminary data.</text>
</comment>